<name>A0A918C778_9ACTN</name>
<reference evidence="1" key="2">
    <citation type="submission" date="2020-09" db="EMBL/GenBank/DDBJ databases">
        <authorList>
            <person name="Sun Q."/>
            <person name="Ohkuma M."/>
        </authorList>
    </citation>
    <scope>NUCLEOTIDE SEQUENCE</scope>
    <source>
        <strain evidence="1">JCM 4346</strain>
    </source>
</reference>
<dbReference type="Proteomes" id="UP000658320">
    <property type="component" value="Unassembled WGS sequence"/>
</dbReference>
<reference evidence="1" key="1">
    <citation type="journal article" date="2014" name="Int. J. Syst. Evol. Microbiol.">
        <title>Complete genome sequence of Corynebacterium casei LMG S-19264T (=DSM 44701T), isolated from a smear-ripened cheese.</title>
        <authorList>
            <consortium name="US DOE Joint Genome Institute (JGI-PGF)"/>
            <person name="Walter F."/>
            <person name="Albersmeier A."/>
            <person name="Kalinowski J."/>
            <person name="Ruckert C."/>
        </authorList>
    </citation>
    <scope>NUCLEOTIDE SEQUENCE</scope>
    <source>
        <strain evidence="1">JCM 4346</strain>
    </source>
</reference>
<evidence type="ECO:0000313" key="2">
    <source>
        <dbReference type="Proteomes" id="UP000658320"/>
    </source>
</evidence>
<dbReference type="Pfam" id="PF13365">
    <property type="entry name" value="Trypsin_2"/>
    <property type="match status" value="1"/>
</dbReference>
<dbReference type="RefSeq" id="WP_189935612.1">
    <property type="nucleotide sequence ID" value="NZ_BMSX01000005.1"/>
</dbReference>
<dbReference type="Gene3D" id="3.40.50.300">
    <property type="entry name" value="P-loop containing nucleotide triphosphate hydrolases"/>
    <property type="match status" value="1"/>
</dbReference>
<comment type="caution">
    <text evidence="1">The sequence shown here is derived from an EMBL/GenBank/DDBJ whole genome shotgun (WGS) entry which is preliminary data.</text>
</comment>
<organism evidence="1 2">
    <name type="scientific">Streptomyces aurantiogriseus</name>
    <dbReference type="NCBI Taxonomy" id="66870"/>
    <lineage>
        <taxon>Bacteria</taxon>
        <taxon>Bacillati</taxon>
        <taxon>Actinomycetota</taxon>
        <taxon>Actinomycetes</taxon>
        <taxon>Kitasatosporales</taxon>
        <taxon>Streptomycetaceae</taxon>
        <taxon>Streptomyces</taxon>
    </lineage>
</organism>
<evidence type="ECO:0000313" key="1">
    <source>
        <dbReference type="EMBL" id="GGR09248.1"/>
    </source>
</evidence>
<dbReference type="EMBL" id="BMSX01000005">
    <property type="protein sequence ID" value="GGR09248.1"/>
    <property type="molecule type" value="Genomic_DNA"/>
</dbReference>
<dbReference type="SUPFAM" id="SSF50494">
    <property type="entry name" value="Trypsin-like serine proteases"/>
    <property type="match status" value="1"/>
</dbReference>
<dbReference type="AlphaFoldDB" id="A0A918C778"/>
<keyword evidence="2" id="KW-1185">Reference proteome</keyword>
<gene>
    <name evidence="1" type="ORF">GCM10010251_26240</name>
</gene>
<proteinExistence type="predicted"/>
<dbReference type="SUPFAM" id="SSF52540">
    <property type="entry name" value="P-loop containing nucleoside triphosphate hydrolases"/>
    <property type="match status" value="1"/>
</dbReference>
<sequence length="684" mass="73432">MGWDRAASVEYAGGVGAGCVVAPGLVLTAYHVVRPVVGLEDAPVVVRVMDGGAEAGRAVAEVIWHRGDAALLACRPQDLGGEFAPVRWGELTCVRPAMPPECSAVGRPLAGVRRVQGSCVGEDRWYRAEHVVTGRINVVDNASRTYSLQVDRQPPQDLEGAASPWQGMSGAGVFCDDLLIGLVTTAPTGWGHGRLDALPVRELLDDRQFCALVQQACGTWPRLEPADLDPLFEGHPQPVAAASYLLSPHSEVVPFVGLATELTRLSDWCTTGPTVSVAVVHGPGGVGKTRLAVELARRVSQRRPEAEHAAGGPAVPWSAGFLQLDPQAPYTMLRHLIRPTLVVVDYAETRRDQVEQLMATLARHRPPGKPVRLLLLARAVPAWWELVRARYAPMAGGPVIAVAPRDVFRQHEVSEVREQAVLAFGQCLAMLRRAGLRDDWDPGEITDLARLPGPPPADDGSGILAVHMDALAGVLAGTSDGLADSLTPAQVLLAHEAKYWDRAFGANGLAHLPQDLREELVAVQRMACAVDRRQAGAAIRTAWDFHHRGFPHPLDGPTGLALQRTLRELYPSMGNGFWGGIGPDALIAHLMAGVEEASEGEFVNWALTSPHLDKDQVRHGLTMIARAAPLRPRLLSGAAHVIASHPSDLMPLAEDITPLLPKDERDAWQDEIASASKVLSDDGT</sequence>
<protein>
    <submittedName>
        <fullName evidence="1">Uncharacterized protein</fullName>
    </submittedName>
</protein>
<accession>A0A918C778</accession>
<dbReference type="InterPro" id="IPR009003">
    <property type="entry name" value="Peptidase_S1_PA"/>
</dbReference>
<dbReference type="InterPro" id="IPR027417">
    <property type="entry name" value="P-loop_NTPase"/>
</dbReference>